<name>A0A1F7S104_9BACT</name>
<comment type="caution">
    <text evidence="1">The sequence shown here is derived from an EMBL/GenBank/DDBJ whole genome shotgun (WGS) entry which is preliminary data.</text>
</comment>
<dbReference type="AlphaFoldDB" id="A0A1F7S104"/>
<proteinExistence type="predicted"/>
<protein>
    <submittedName>
        <fullName evidence="1">Uncharacterized protein</fullName>
    </submittedName>
</protein>
<dbReference type="Proteomes" id="UP000179266">
    <property type="component" value="Unassembled WGS sequence"/>
</dbReference>
<dbReference type="EMBL" id="MGDD01000106">
    <property type="protein sequence ID" value="OGL46934.1"/>
    <property type="molecule type" value="Genomic_DNA"/>
</dbReference>
<gene>
    <name evidence="1" type="ORF">A2161_14065</name>
</gene>
<evidence type="ECO:0000313" key="1">
    <source>
        <dbReference type="EMBL" id="OGL46934.1"/>
    </source>
</evidence>
<accession>A0A1F7S104</accession>
<reference evidence="1 2" key="1">
    <citation type="journal article" date="2016" name="Nat. Commun.">
        <title>Thousands of microbial genomes shed light on interconnected biogeochemical processes in an aquifer system.</title>
        <authorList>
            <person name="Anantharaman K."/>
            <person name="Brown C.T."/>
            <person name="Hug L.A."/>
            <person name="Sharon I."/>
            <person name="Castelle C.J."/>
            <person name="Probst A.J."/>
            <person name="Thomas B.C."/>
            <person name="Singh A."/>
            <person name="Wilkins M.J."/>
            <person name="Karaoz U."/>
            <person name="Brodie E.L."/>
            <person name="Williams K.H."/>
            <person name="Hubbard S.S."/>
            <person name="Banfield J.F."/>
        </authorList>
    </citation>
    <scope>NUCLEOTIDE SEQUENCE [LARGE SCALE GENOMIC DNA]</scope>
</reference>
<evidence type="ECO:0000313" key="2">
    <source>
        <dbReference type="Proteomes" id="UP000179266"/>
    </source>
</evidence>
<sequence length="84" mass="9520">MLIQRLKKHFFVSPFTNLSGGNKKMLLKTGNGAFKLDDISEERGVAASLIAEFARRSSNMESLTYPSTFERTQENRICTTIFID</sequence>
<organism evidence="1 2">
    <name type="scientific">Candidatus Schekmanbacteria bacterium RBG_13_48_7</name>
    <dbReference type="NCBI Taxonomy" id="1817878"/>
    <lineage>
        <taxon>Bacteria</taxon>
        <taxon>Candidatus Schekmaniibacteriota</taxon>
    </lineage>
</organism>